<reference evidence="4 5" key="1">
    <citation type="submission" date="2020-07" db="EMBL/GenBank/DDBJ databases">
        <title>Sequencing the genomes of 1000 actinobacteria strains.</title>
        <authorList>
            <person name="Klenk H.-P."/>
        </authorList>
    </citation>
    <scope>NUCLEOTIDE SEQUENCE [LARGE SCALE GENOMIC DNA]</scope>
    <source>
        <strain evidence="4 5">DSM 24662</strain>
    </source>
</reference>
<name>A0A7Y9GRT1_9MICO</name>
<evidence type="ECO:0000256" key="2">
    <source>
        <dbReference type="ARBA" id="ARBA00023033"/>
    </source>
</evidence>
<evidence type="ECO:0000259" key="3">
    <source>
        <dbReference type="Pfam" id="PF00296"/>
    </source>
</evidence>
<protein>
    <submittedName>
        <fullName evidence="4">Alkanesulfonate monooxygenase SsuD/methylene tetrahydromethanopterin reductase-like flavin-dependent oxidoreductase (Luciferase family)</fullName>
    </submittedName>
</protein>
<dbReference type="Proteomes" id="UP000576969">
    <property type="component" value="Unassembled WGS sequence"/>
</dbReference>
<dbReference type="InterPro" id="IPR011251">
    <property type="entry name" value="Luciferase-like_dom"/>
</dbReference>
<dbReference type="InterPro" id="IPR036661">
    <property type="entry name" value="Luciferase-like_sf"/>
</dbReference>
<dbReference type="PANTHER" id="PTHR30137">
    <property type="entry name" value="LUCIFERASE-LIKE MONOOXYGENASE"/>
    <property type="match status" value="1"/>
</dbReference>
<proteinExistence type="predicted"/>
<dbReference type="GO" id="GO:0005829">
    <property type="term" value="C:cytosol"/>
    <property type="evidence" value="ECO:0007669"/>
    <property type="project" value="TreeGrafter"/>
</dbReference>
<feature type="domain" description="Luciferase-like" evidence="3">
    <location>
        <begin position="33"/>
        <end position="328"/>
    </location>
</feature>
<organism evidence="4 5">
    <name type="scientific">Microbacterium immunditiarum</name>
    <dbReference type="NCBI Taxonomy" id="337480"/>
    <lineage>
        <taxon>Bacteria</taxon>
        <taxon>Bacillati</taxon>
        <taxon>Actinomycetota</taxon>
        <taxon>Actinomycetes</taxon>
        <taxon>Micrococcales</taxon>
        <taxon>Microbacteriaceae</taxon>
        <taxon>Microbacterium</taxon>
    </lineage>
</organism>
<evidence type="ECO:0000313" key="5">
    <source>
        <dbReference type="Proteomes" id="UP000576969"/>
    </source>
</evidence>
<dbReference type="Pfam" id="PF00296">
    <property type="entry name" value="Bac_luciferase"/>
    <property type="match status" value="1"/>
</dbReference>
<accession>A0A7Y9GRT1</accession>
<dbReference type="SUPFAM" id="SSF51679">
    <property type="entry name" value="Bacterial luciferase-like"/>
    <property type="match status" value="1"/>
</dbReference>
<dbReference type="RefSeq" id="WP_179492189.1">
    <property type="nucleotide sequence ID" value="NZ_JACCBV010000001.1"/>
</dbReference>
<dbReference type="EMBL" id="JACCBV010000001">
    <property type="protein sequence ID" value="NYE21510.1"/>
    <property type="molecule type" value="Genomic_DNA"/>
</dbReference>
<sequence>MKVNLGLGPHNSFDTMRFHEGDRTRIPVVSDSTVLQKIHAIGDLAEPLGFDGLWFPQHFGSPYGMCPNPLQVLAYFAGRTERITFGTMILVAPWWHPVQLAHEIAYLDNLSSGRYEVIGLGRGVAKAEFDCLGVPRDESRQRLDETIDILTAAFTQESFSFEGEVFTIPETSIRPAPVSSDLAGRLHGASSTGPSLEKNARAGLTPLFVGNKPLDVAAQEVRRVNEIRREAGLSPVQPKNVLFAYCAPTDQEAVRAAEYVEQANRDVRLHYGFDDPSNFVGVKGYESYAEGKGSATAVTAGPSRRYDESNLLIGSPETIIERVGALQKVCSFSEITINPYFGEMPLAEVEASVRLFAKEVLPVLHEMEAPLHPDASGE</sequence>
<dbReference type="InterPro" id="IPR050766">
    <property type="entry name" value="Bact_Lucif_Oxidored"/>
</dbReference>
<dbReference type="GO" id="GO:0004497">
    <property type="term" value="F:monooxygenase activity"/>
    <property type="evidence" value="ECO:0007669"/>
    <property type="project" value="UniProtKB-KW"/>
</dbReference>
<keyword evidence="2 4" id="KW-0503">Monooxygenase</keyword>
<evidence type="ECO:0000256" key="1">
    <source>
        <dbReference type="ARBA" id="ARBA00023002"/>
    </source>
</evidence>
<gene>
    <name evidence="4" type="ORF">BJ991_003538</name>
</gene>
<dbReference type="Gene3D" id="3.20.20.30">
    <property type="entry name" value="Luciferase-like domain"/>
    <property type="match status" value="1"/>
</dbReference>
<comment type="caution">
    <text evidence="4">The sequence shown here is derived from an EMBL/GenBank/DDBJ whole genome shotgun (WGS) entry which is preliminary data.</text>
</comment>
<dbReference type="AlphaFoldDB" id="A0A7Y9GRT1"/>
<dbReference type="PANTHER" id="PTHR30137:SF8">
    <property type="entry name" value="BLR5498 PROTEIN"/>
    <property type="match status" value="1"/>
</dbReference>
<evidence type="ECO:0000313" key="4">
    <source>
        <dbReference type="EMBL" id="NYE21510.1"/>
    </source>
</evidence>
<dbReference type="GO" id="GO:0016705">
    <property type="term" value="F:oxidoreductase activity, acting on paired donors, with incorporation or reduction of molecular oxygen"/>
    <property type="evidence" value="ECO:0007669"/>
    <property type="project" value="InterPro"/>
</dbReference>
<keyword evidence="5" id="KW-1185">Reference proteome</keyword>
<keyword evidence="1" id="KW-0560">Oxidoreductase</keyword>